<dbReference type="AlphaFoldDB" id="A0A918CGH0"/>
<protein>
    <submittedName>
        <fullName evidence="1">Uncharacterized protein</fullName>
    </submittedName>
</protein>
<evidence type="ECO:0000313" key="2">
    <source>
        <dbReference type="Proteomes" id="UP000610303"/>
    </source>
</evidence>
<dbReference type="EMBL" id="BMRJ01000001">
    <property type="protein sequence ID" value="GGR22675.1"/>
    <property type="molecule type" value="Genomic_DNA"/>
</dbReference>
<organism evidence="1 2">
    <name type="scientific">Agromyces mediolanus</name>
    <name type="common">Corynebacterium mediolanum</name>
    <dbReference type="NCBI Taxonomy" id="41986"/>
    <lineage>
        <taxon>Bacteria</taxon>
        <taxon>Bacillati</taxon>
        <taxon>Actinomycetota</taxon>
        <taxon>Actinomycetes</taxon>
        <taxon>Micrococcales</taxon>
        <taxon>Microbacteriaceae</taxon>
        <taxon>Agromyces</taxon>
    </lineage>
</organism>
<gene>
    <name evidence="1" type="ORF">GCM10010196_15470</name>
</gene>
<keyword evidence="2" id="KW-1185">Reference proteome</keyword>
<evidence type="ECO:0000313" key="1">
    <source>
        <dbReference type="EMBL" id="GGR22675.1"/>
    </source>
</evidence>
<comment type="caution">
    <text evidence="1">The sequence shown here is derived from an EMBL/GenBank/DDBJ whole genome shotgun (WGS) entry which is preliminary data.</text>
</comment>
<sequence length="286" mass="28617">MVLTDAEIVASLTASARAVPYPGEWLEPPFDGERQALVARDAGLSELRVDRESGRVFGIELASGAAQTIAPSPAALAVLGDAYADAVARSAGASEHELRVIEGALLAAVRVVAAELAEPESFWSIAAEELGDGITADGPPIPTTIVAAPADGPTVVVALPMLGLRQALAAEGLTLSGYAELLPSVSLNGGLAATLAGTAAPGAFRGGPAQVLVLPAGAGASEAELAFPSLRLVVAFGGTDASAADVPAGVEFVVIDDPAPFAALAELVAARRASGWFHSRSPEATS</sequence>
<reference evidence="1" key="2">
    <citation type="submission" date="2020-09" db="EMBL/GenBank/DDBJ databases">
        <authorList>
            <person name="Sun Q."/>
            <person name="Ohkuma M."/>
        </authorList>
    </citation>
    <scope>NUCLEOTIDE SEQUENCE</scope>
    <source>
        <strain evidence="1">JCM 3346</strain>
    </source>
</reference>
<accession>A0A918CGH0</accession>
<dbReference type="Proteomes" id="UP000610303">
    <property type="component" value="Unassembled WGS sequence"/>
</dbReference>
<reference evidence="1" key="1">
    <citation type="journal article" date="2014" name="Int. J. Syst. Evol. Microbiol.">
        <title>Complete genome sequence of Corynebacterium casei LMG S-19264T (=DSM 44701T), isolated from a smear-ripened cheese.</title>
        <authorList>
            <consortium name="US DOE Joint Genome Institute (JGI-PGF)"/>
            <person name="Walter F."/>
            <person name="Albersmeier A."/>
            <person name="Kalinowski J."/>
            <person name="Ruckert C."/>
        </authorList>
    </citation>
    <scope>NUCLEOTIDE SEQUENCE</scope>
    <source>
        <strain evidence="1">JCM 3346</strain>
    </source>
</reference>
<name>A0A918CGH0_AGRME</name>
<proteinExistence type="predicted"/>